<name>A0A5B7IID8_PORTR</name>
<proteinExistence type="predicted"/>
<dbReference type="Proteomes" id="UP000324222">
    <property type="component" value="Unassembled WGS sequence"/>
</dbReference>
<dbReference type="AlphaFoldDB" id="A0A5B7IID8"/>
<gene>
    <name evidence="1" type="ORF">E2C01_078949</name>
</gene>
<dbReference type="EMBL" id="VSRR010064809">
    <property type="protein sequence ID" value="MPC84220.1"/>
    <property type="molecule type" value="Genomic_DNA"/>
</dbReference>
<accession>A0A5B7IID8</accession>
<reference evidence="1 2" key="1">
    <citation type="submission" date="2019-05" db="EMBL/GenBank/DDBJ databases">
        <title>Another draft genome of Portunus trituberculatus and its Hox gene families provides insights of decapod evolution.</title>
        <authorList>
            <person name="Jeong J.-H."/>
            <person name="Song I."/>
            <person name="Kim S."/>
            <person name="Choi T."/>
            <person name="Kim D."/>
            <person name="Ryu S."/>
            <person name="Kim W."/>
        </authorList>
    </citation>
    <scope>NUCLEOTIDE SEQUENCE [LARGE SCALE GENOMIC DNA]</scope>
    <source>
        <tissue evidence="1">Muscle</tissue>
    </source>
</reference>
<protein>
    <submittedName>
        <fullName evidence="1">Uncharacterized protein</fullName>
    </submittedName>
</protein>
<comment type="caution">
    <text evidence="1">The sequence shown here is derived from an EMBL/GenBank/DDBJ whole genome shotgun (WGS) entry which is preliminary data.</text>
</comment>
<evidence type="ECO:0000313" key="2">
    <source>
        <dbReference type="Proteomes" id="UP000324222"/>
    </source>
</evidence>
<evidence type="ECO:0000313" key="1">
    <source>
        <dbReference type="EMBL" id="MPC84220.1"/>
    </source>
</evidence>
<sequence>MVMDGAARLLNTCILAGEGGEAGGVMGEGGAEGGSDGGVRMTFRVSASEFWLPSSYHQASTSYSTSQHRHIPVVLPHPPAPHKIHLKLH</sequence>
<keyword evidence="2" id="KW-1185">Reference proteome</keyword>
<organism evidence="1 2">
    <name type="scientific">Portunus trituberculatus</name>
    <name type="common">Swimming crab</name>
    <name type="synonym">Neptunus trituberculatus</name>
    <dbReference type="NCBI Taxonomy" id="210409"/>
    <lineage>
        <taxon>Eukaryota</taxon>
        <taxon>Metazoa</taxon>
        <taxon>Ecdysozoa</taxon>
        <taxon>Arthropoda</taxon>
        <taxon>Crustacea</taxon>
        <taxon>Multicrustacea</taxon>
        <taxon>Malacostraca</taxon>
        <taxon>Eumalacostraca</taxon>
        <taxon>Eucarida</taxon>
        <taxon>Decapoda</taxon>
        <taxon>Pleocyemata</taxon>
        <taxon>Brachyura</taxon>
        <taxon>Eubrachyura</taxon>
        <taxon>Portunoidea</taxon>
        <taxon>Portunidae</taxon>
        <taxon>Portuninae</taxon>
        <taxon>Portunus</taxon>
    </lineage>
</organism>